<dbReference type="AlphaFoldDB" id="A0AAD4KVI0"/>
<feature type="region of interest" description="Disordered" evidence="1">
    <location>
        <begin position="212"/>
        <end position="237"/>
    </location>
</feature>
<name>A0AAD4KVI0_9EURO</name>
<sequence>MHTVLLHNPNKPSPTHAPSDSQCKQTARQKQRAKAMCFFSAYLYCLCGHIDYDISTLCVAFKKQLLRICSPTNLSNPSCIPFSPNDETCLPHAPDPRLGVAGNLQWFYIVLPGDIGPTASLQPLCHRLRELQSREDREGWMVVSGLCGGCTSAAEDLCEMFQACPSFGLTDDMVLDEDGNENGMDDSDVSKAEDFDLPFLRRVTALDISSKAPGAMEQDKSIGGEISTPLRGAMGRSGYDTNRTYSLEERDIDMMRLDEDGGTCIVSGMGILDDPFVGPAIPQRGYHDEPVSVGHPEIPHNKFLKSLMDAAASPSNASRRMRKRARLGTTTRIGSNSSLLSAVSASEANQSKKRKTGHATSERRVPENCPYSLRSRSKVGSGERA</sequence>
<feature type="compositionally biased region" description="Low complexity" evidence="1">
    <location>
        <begin position="335"/>
        <end position="349"/>
    </location>
</feature>
<gene>
    <name evidence="2" type="ORF">BGW36DRAFT_127096</name>
</gene>
<evidence type="ECO:0000256" key="1">
    <source>
        <dbReference type="SAM" id="MobiDB-lite"/>
    </source>
</evidence>
<proteinExistence type="predicted"/>
<reference evidence="2" key="1">
    <citation type="submission" date="2021-12" db="EMBL/GenBank/DDBJ databases">
        <title>Convergent genome expansion in fungi linked to evolution of root-endophyte symbiosis.</title>
        <authorList>
            <consortium name="DOE Joint Genome Institute"/>
            <person name="Ke Y.-H."/>
            <person name="Bonito G."/>
            <person name="Liao H.-L."/>
            <person name="Looney B."/>
            <person name="Rojas-Flechas A."/>
            <person name="Nash J."/>
            <person name="Hameed K."/>
            <person name="Schadt C."/>
            <person name="Martin F."/>
            <person name="Crous P.W."/>
            <person name="Miettinen O."/>
            <person name="Magnuson J.K."/>
            <person name="Labbe J."/>
            <person name="Jacobson D."/>
            <person name="Doktycz M.J."/>
            <person name="Veneault-Fourrey C."/>
            <person name="Kuo A."/>
            <person name="Mondo S."/>
            <person name="Calhoun S."/>
            <person name="Riley R."/>
            <person name="Ohm R."/>
            <person name="LaButti K."/>
            <person name="Andreopoulos B."/>
            <person name="Pangilinan J."/>
            <person name="Nolan M."/>
            <person name="Tritt A."/>
            <person name="Clum A."/>
            <person name="Lipzen A."/>
            <person name="Daum C."/>
            <person name="Barry K."/>
            <person name="Grigoriev I.V."/>
            <person name="Vilgalys R."/>
        </authorList>
    </citation>
    <scope>NUCLEOTIDE SEQUENCE</scope>
    <source>
        <strain evidence="2">PMI_201</strain>
    </source>
</reference>
<dbReference type="GeneID" id="70239614"/>
<organism evidence="2 3">
    <name type="scientific">Talaromyces proteolyticus</name>
    <dbReference type="NCBI Taxonomy" id="1131652"/>
    <lineage>
        <taxon>Eukaryota</taxon>
        <taxon>Fungi</taxon>
        <taxon>Dikarya</taxon>
        <taxon>Ascomycota</taxon>
        <taxon>Pezizomycotina</taxon>
        <taxon>Eurotiomycetes</taxon>
        <taxon>Eurotiomycetidae</taxon>
        <taxon>Eurotiales</taxon>
        <taxon>Trichocomaceae</taxon>
        <taxon>Talaromyces</taxon>
        <taxon>Talaromyces sect. Bacilispori</taxon>
    </lineage>
</organism>
<dbReference type="EMBL" id="JAJTJA010000004">
    <property type="protein sequence ID" value="KAH8700338.1"/>
    <property type="molecule type" value="Genomic_DNA"/>
</dbReference>
<comment type="caution">
    <text evidence="2">The sequence shown here is derived from an EMBL/GenBank/DDBJ whole genome shotgun (WGS) entry which is preliminary data.</text>
</comment>
<accession>A0AAD4KVI0</accession>
<dbReference type="Proteomes" id="UP001201262">
    <property type="component" value="Unassembled WGS sequence"/>
</dbReference>
<dbReference type="RefSeq" id="XP_046074044.1">
    <property type="nucleotide sequence ID" value="XM_046209327.1"/>
</dbReference>
<evidence type="ECO:0000313" key="2">
    <source>
        <dbReference type="EMBL" id="KAH8700338.1"/>
    </source>
</evidence>
<feature type="region of interest" description="Disordered" evidence="1">
    <location>
        <begin position="312"/>
        <end position="385"/>
    </location>
</feature>
<keyword evidence="3" id="KW-1185">Reference proteome</keyword>
<feature type="region of interest" description="Disordered" evidence="1">
    <location>
        <begin position="1"/>
        <end position="24"/>
    </location>
</feature>
<evidence type="ECO:0000313" key="3">
    <source>
        <dbReference type="Proteomes" id="UP001201262"/>
    </source>
</evidence>
<protein>
    <submittedName>
        <fullName evidence="2">Uncharacterized protein</fullName>
    </submittedName>
</protein>